<evidence type="ECO:0000313" key="8">
    <source>
        <dbReference type="Proteomes" id="UP001550628"/>
    </source>
</evidence>
<dbReference type="RefSeq" id="WP_356959360.1">
    <property type="nucleotide sequence ID" value="NZ_JBEYBD010000028.1"/>
</dbReference>
<feature type="transmembrane region" description="Helical" evidence="6">
    <location>
        <begin position="54"/>
        <end position="72"/>
    </location>
</feature>
<evidence type="ECO:0000256" key="3">
    <source>
        <dbReference type="ARBA" id="ARBA00022692"/>
    </source>
</evidence>
<accession>A0ABV2WYR2</accession>
<feature type="transmembrane region" description="Helical" evidence="6">
    <location>
        <begin position="177"/>
        <end position="199"/>
    </location>
</feature>
<sequence>MTTTQSGDGRTTKTTPGRRAIAAHLRQRPLLVGLIALGIVVLMLSSYLDFGKMYTLNAFLLACMGAIALNLLMGTAGQVSVGNAAFLGVGGFSAAYFVSHNLMFPLDVILAALVSAVVGILIGLPALRLSGLYLALATLAGHFLVVFVGTEYQSHEEKVGGFPMEGLFTDSDPLAALQYWSFMLFGIVALVILGAAMLMRSKTGRALRIIRDHPAVAPMLGIAVARYKLTVFAIASAIIGLQGALAAHLNGFVVVENFTLVVAFSYLAMIIVGGMDSIAGAVIGAAVVIGLPVFVPDLLDVVFGSTAEAYAPQVSQMMYGALVVLFIVASPNGIIGWIRARGRRSSASAGVEADSAVEPR</sequence>
<evidence type="ECO:0000256" key="1">
    <source>
        <dbReference type="ARBA" id="ARBA00004651"/>
    </source>
</evidence>
<dbReference type="Proteomes" id="UP001550628">
    <property type="component" value="Unassembled WGS sequence"/>
</dbReference>
<name>A0ABV2WYR2_9NOCA</name>
<proteinExistence type="predicted"/>
<dbReference type="InterPro" id="IPR043428">
    <property type="entry name" value="LivM-like"/>
</dbReference>
<organism evidence="7 8">
    <name type="scientific">Nocardia rhamnosiphila</name>
    <dbReference type="NCBI Taxonomy" id="426716"/>
    <lineage>
        <taxon>Bacteria</taxon>
        <taxon>Bacillati</taxon>
        <taxon>Actinomycetota</taxon>
        <taxon>Actinomycetes</taxon>
        <taxon>Mycobacteriales</taxon>
        <taxon>Nocardiaceae</taxon>
        <taxon>Nocardia</taxon>
    </lineage>
</organism>
<feature type="transmembrane region" description="Helical" evidence="6">
    <location>
        <begin position="29"/>
        <end position="48"/>
    </location>
</feature>
<reference evidence="7 8" key="1">
    <citation type="submission" date="2024-06" db="EMBL/GenBank/DDBJ databases">
        <title>The Natural Products Discovery Center: Release of the First 8490 Sequenced Strains for Exploring Actinobacteria Biosynthetic Diversity.</title>
        <authorList>
            <person name="Kalkreuter E."/>
            <person name="Kautsar S.A."/>
            <person name="Yang D."/>
            <person name="Bader C.D."/>
            <person name="Teijaro C.N."/>
            <person name="Fluegel L."/>
            <person name="Davis C.M."/>
            <person name="Simpson J.R."/>
            <person name="Lauterbach L."/>
            <person name="Steele A.D."/>
            <person name="Gui C."/>
            <person name="Meng S."/>
            <person name="Li G."/>
            <person name="Viehrig K."/>
            <person name="Ye F."/>
            <person name="Su P."/>
            <person name="Kiefer A.F."/>
            <person name="Nichols A."/>
            <person name="Cepeda A.J."/>
            <person name="Yan W."/>
            <person name="Fan B."/>
            <person name="Jiang Y."/>
            <person name="Adhikari A."/>
            <person name="Zheng C.-J."/>
            <person name="Schuster L."/>
            <person name="Cowan T.M."/>
            <person name="Smanski M.J."/>
            <person name="Chevrette M.G."/>
            <person name="De Carvalho L.P.S."/>
            <person name="Shen B."/>
        </authorList>
    </citation>
    <scope>NUCLEOTIDE SEQUENCE [LARGE SCALE GENOMIC DNA]</scope>
    <source>
        <strain evidence="7 8">NPDC019708</strain>
    </source>
</reference>
<feature type="transmembrane region" description="Helical" evidence="6">
    <location>
        <begin position="251"/>
        <end position="271"/>
    </location>
</feature>
<keyword evidence="3 6" id="KW-0812">Transmembrane</keyword>
<keyword evidence="2" id="KW-1003">Cell membrane</keyword>
<feature type="transmembrane region" description="Helical" evidence="6">
    <location>
        <begin position="104"/>
        <end position="124"/>
    </location>
</feature>
<keyword evidence="8" id="KW-1185">Reference proteome</keyword>
<evidence type="ECO:0000313" key="7">
    <source>
        <dbReference type="EMBL" id="MEU1956029.1"/>
    </source>
</evidence>
<feature type="transmembrane region" description="Helical" evidence="6">
    <location>
        <begin position="131"/>
        <end position="150"/>
    </location>
</feature>
<dbReference type="PANTHER" id="PTHR30482:SF5">
    <property type="entry name" value="ABC TRANSPORTER PERMEASE PROTEIN"/>
    <property type="match status" value="1"/>
</dbReference>
<dbReference type="PANTHER" id="PTHR30482">
    <property type="entry name" value="HIGH-AFFINITY BRANCHED-CHAIN AMINO ACID TRANSPORT SYSTEM PERMEASE"/>
    <property type="match status" value="1"/>
</dbReference>
<feature type="transmembrane region" description="Helical" evidence="6">
    <location>
        <begin position="79"/>
        <end position="98"/>
    </location>
</feature>
<dbReference type="CDD" id="cd06581">
    <property type="entry name" value="TM_PBP1_LivM_like"/>
    <property type="match status" value="1"/>
</dbReference>
<dbReference type="InterPro" id="IPR001851">
    <property type="entry name" value="ABC_transp_permease"/>
</dbReference>
<feature type="transmembrane region" description="Helical" evidence="6">
    <location>
        <begin position="316"/>
        <end position="338"/>
    </location>
</feature>
<protein>
    <submittedName>
        <fullName evidence="7">Branched-chain amino acid ABC transporter permease</fullName>
    </submittedName>
</protein>
<dbReference type="EMBL" id="JBEYBF010000031">
    <property type="protein sequence ID" value="MEU1956029.1"/>
    <property type="molecule type" value="Genomic_DNA"/>
</dbReference>
<gene>
    <name evidence="7" type="ORF">ABZ510_29775</name>
</gene>
<evidence type="ECO:0000256" key="2">
    <source>
        <dbReference type="ARBA" id="ARBA00022475"/>
    </source>
</evidence>
<keyword evidence="5 6" id="KW-0472">Membrane</keyword>
<comment type="subcellular location">
    <subcellularLocation>
        <location evidence="1">Cell membrane</location>
        <topology evidence="1">Multi-pass membrane protein</topology>
    </subcellularLocation>
</comment>
<feature type="transmembrane region" description="Helical" evidence="6">
    <location>
        <begin position="220"/>
        <end position="245"/>
    </location>
</feature>
<comment type="caution">
    <text evidence="7">The sequence shown here is derived from an EMBL/GenBank/DDBJ whole genome shotgun (WGS) entry which is preliminary data.</text>
</comment>
<feature type="transmembrane region" description="Helical" evidence="6">
    <location>
        <begin position="278"/>
        <end position="296"/>
    </location>
</feature>
<evidence type="ECO:0000256" key="6">
    <source>
        <dbReference type="SAM" id="Phobius"/>
    </source>
</evidence>
<evidence type="ECO:0000256" key="4">
    <source>
        <dbReference type="ARBA" id="ARBA00022989"/>
    </source>
</evidence>
<dbReference type="Pfam" id="PF02653">
    <property type="entry name" value="BPD_transp_2"/>
    <property type="match status" value="1"/>
</dbReference>
<keyword evidence="4 6" id="KW-1133">Transmembrane helix</keyword>
<evidence type="ECO:0000256" key="5">
    <source>
        <dbReference type="ARBA" id="ARBA00023136"/>
    </source>
</evidence>